<dbReference type="PANTHER" id="PTHR43401">
    <property type="entry name" value="L-THREONINE 3-DEHYDROGENASE"/>
    <property type="match status" value="1"/>
</dbReference>
<dbReference type="InterPro" id="IPR002328">
    <property type="entry name" value="ADH_Zn_CS"/>
</dbReference>
<feature type="domain" description="Enoyl reductase (ER)" evidence="6">
    <location>
        <begin position="12"/>
        <end position="331"/>
    </location>
</feature>
<evidence type="ECO:0000256" key="4">
    <source>
        <dbReference type="ARBA" id="ARBA00023002"/>
    </source>
</evidence>
<name>A0ABV6RDG9_9MICO</name>
<organism evidence="7 8">
    <name type="scientific">Brachybacterium hainanense</name>
    <dbReference type="NCBI Taxonomy" id="1541174"/>
    <lineage>
        <taxon>Bacteria</taxon>
        <taxon>Bacillati</taxon>
        <taxon>Actinomycetota</taxon>
        <taxon>Actinomycetes</taxon>
        <taxon>Micrococcales</taxon>
        <taxon>Dermabacteraceae</taxon>
        <taxon>Brachybacterium</taxon>
    </lineage>
</organism>
<keyword evidence="4" id="KW-0560">Oxidoreductase</keyword>
<dbReference type="InterPro" id="IPR050129">
    <property type="entry name" value="Zn_alcohol_dh"/>
</dbReference>
<dbReference type="PROSITE" id="PS00059">
    <property type="entry name" value="ADH_ZINC"/>
    <property type="match status" value="1"/>
</dbReference>
<protein>
    <submittedName>
        <fullName evidence="7">Alcohol dehydrogenase catalytic domain-containing protein</fullName>
    </submittedName>
</protein>
<dbReference type="InterPro" id="IPR020843">
    <property type="entry name" value="ER"/>
</dbReference>
<keyword evidence="3 5" id="KW-0862">Zinc</keyword>
<accession>A0ABV6RDG9</accession>
<evidence type="ECO:0000256" key="3">
    <source>
        <dbReference type="ARBA" id="ARBA00022833"/>
    </source>
</evidence>
<dbReference type="SUPFAM" id="SSF51735">
    <property type="entry name" value="NAD(P)-binding Rossmann-fold domains"/>
    <property type="match status" value="1"/>
</dbReference>
<dbReference type="SMART" id="SM00829">
    <property type="entry name" value="PKS_ER"/>
    <property type="match status" value="1"/>
</dbReference>
<evidence type="ECO:0000256" key="5">
    <source>
        <dbReference type="RuleBase" id="RU361277"/>
    </source>
</evidence>
<dbReference type="PANTHER" id="PTHR43401:SF2">
    <property type="entry name" value="L-THREONINE 3-DEHYDROGENASE"/>
    <property type="match status" value="1"/>
</dbReference>
<reference evidence="7 8" key="1">
    <citation type="submission" date="2024-09" db="EMBL/GenBank/DDBJ databases">
        <authorList>
            <person name="Sun Q."/>
            <person name="Mori K."/>
        </authorList>
    </citation>
    <scope>NUCLEOTIDE SEQUENCE [LARGE SCALE GENOMIC DNA]</scope>
    <source>
        <strain evidence="7 8">CICC 10874</strain>
    </source>
</reference>
<gene>
    <name evidence="7" type="ORF">ACFFF6_11545</name>
</gene>
<comment type="similarity">
    <text evidence="5">Belongs to the zinc-containing alcohol dehydrogenase family.</text>
</comment>
<proteinExistence type="inferred from homology"/>
<dbReference type="InterPro" id="IPR013149">
    <property type="entry name" value="ADH-like_C"/>
</dbReference>
<dbReference type="InterPro" id="IPR011032">
    <property type="entry name" value="GroES-like_sf"/>
</dbReference>
<dbReference type="Pfam" id="PF00107">
    <property type="entry name" value="ADH_zinc_N"/>
    <property type="match status" value="1"/>
</dbReference>
<dbReference type="InterPro" id="IPR036291">
    <property type="entry name" value="NAD(P)-bd_dom_sf"/>
</dbReference>
<dbReference type="Proteomes" id="UP001589793">
    <property type="component" value="Unassembled WGS sequence"/>
</dbReference>
<dbReference type="InterPro" id="IPR013154">
    <property type="entry name" value="ADH-like_N"/>
</dbReference>
<evidence type="ECO:0000256" key="2">
    <source>
        <dbReference type="ARBA" id="ARBA00022723"/>
    </source>
</evidence>
<evidence type="ECO:0000313" key="7">
    <source>
        <dbReference type="EMBL" id="MFC0674589.1"/>
    </source>
</evidence>
<dbReference type="SUPFAM" id="SSF50129">
    <property type="entry name" value="GroES-like"/>
    <property type="match status" value="1"/>
</dbReference>
<sequence length="337" mass="36448">MPITAPAPHFLGEGRIEVREHTYRDPGPGEMRVRIGANALCGTDRHEYHQGSPIVPGHEAAGVVESVGEGVAMPVGTRGAIYLMDFCGACRACRIGATNQCHAKRQDVGQSSDGGYGPYAIVHATHFFPIPDEIRLDAATMLLDVMGTSTHALRRAELVREDIGSVLIGGAGPIGLGLLTMARLRWGTEVPITVTDISPWRREFAETLGARAIDPSDEDAVRASVPDIAFDSTGRTVARELALRSLTKRGALVCVGHGEGIAIDVSRDLIAPERAVLGSEYFRFDEMPHNLEVLRAHQEEISRIITHRLPVERLPEAFELFLGGETGKVVVTQEGVR</sequence>
<keyword evidence="8" id="KW-1185">Reference proteome</keyword>
<dbReference type="RefSeq" id="WP_376980826.1">
    <property type="nucleotide sequence ID" value="NZ_JBHLSV010000013.1"/>
</dbReference>
<comment type="cofactor">
    <cofactor evidence="1 5">
        <name>Zn(2+)</name>
        <dbReference type="ChEBI" id="CHEBI:29105"/>
    </cofactor>
</comment>
<dbReference type="EMBL" id="JBHLSV010000013">
    <property type="protein sequence ID" value="MFC0674589.1"/>
    <property type="molecule type" value="Genomic_DNA"/>
</dbReference>
<evidence type="ECO:0000313" key="8">
    <source>
        <dbReference type="Proteomes" id="UP001589793"/>
    </source>
</evidence>
<comment type="caution">
    <text evidence="7">The sequence shown here is derived from an EMBL/GenBank/DDBJ whole genome shotgun (WGS) entry which is preliminary data.</text>
</comment>
<dbReference type="Gene3D" id="3.90.180.10">
    <property type="entry name" value="Medium-chain alcohol dehydrogenases, catalytic domain"/>
    <property type="match status" value="1"/>
</dbReference>
<dbReference type="Pfam" id="PF08240">
    <property type="entry name" value="ADH_N"/>
    <property type="match status" value="1"/>
</dbReference>
<evidence type="ECO:0000259" key="6">
    <source>
        <dbReference type="SMART" id="SM00829"/>
    </source>
</evidence>
<evidence type="ECO:0000256" key="1">
    <source>
        <dbReference type="ARBA" id="ARBA00001947"/>
    </source>
</evidence>
<keyword evidence="2 5" id="KW-0479">Metal-binding</keyword>
<dbReference type="Gene3D" id="3.40.50.720">
    <property type="entry name" value="NAD(P)-binding Rossmann-like Domain"/>
    <property type="match status" value="1"/>
</dbReference>